<sequence>MQPNVFTVRASSWGRLFDCAHAWEGTHILGMKKPAGMRALLGTAVHAGTAAYDLARLEGKPCTPDEAADVLVDELHNPAYEVDHAQDGLTLANAERIALTALVKYCADVAPQFTYIDVETKLDPLDIDCGRGMVVRLTGTMDRARVAETEGGIVIPDVKTGLRVIQDGQAVTQGRAPQTGTYQLMYEQTKKVRTVGSQIIALSTGATAATAVSPIFDARRVMVGDEGQPGLIEHAAAMFRTGLFPPNPSSVLCSPKYCARWATCLFR</sequence>
<gene>
    <name evidence="2" type="ORF">WHX56_13980</name>
</gene>
<evidence type="ECO:0000259" key="1">
    <source>
        <dbReference type="Pfam" id="PF12705"/>
    </source>
</evidence>
<reference evidence="2 3" key="1">
    <citation type="submission" date="2024-03" db="EMBL/GenBank/DDBJ databases">
        <title>Reference genomes for the five species model microbial community.</title>
        <authorList>
            <person name="Padfield D."/>
        </authorList>
    </citation>
    <scope>NUCLEOTIDE SEQUENCE [LARGE SCALE GENOMIC DNA]</scope>
    <source>
        <strain evidence="2 3">AB1</strain>
    </source>
</reference>
<proteinExistence type="predicted"/>
<dbReference type="RefSeq" id="WP_338881509.1">
    <property type="nucleotide sequence ID" value="NZ_CP148753.1"/>
</dbReference>
<evidence type="ECO:0000313" key="2">
    <source>
        <dbReference type="EMBL" id="WXR76553.1"/>
    </source>
</evidence>
<dbReference type="Proteomes" id="UP001456224">
    <property type="component" value="Chromosome"/>
</dbReference>
<name>A0ABZ2S8H1_9BURK</name>
<dbReference type="InterPro" id="IPR038726">
    <property type="entry name" value="PDDEXK_AddAB-type"/>
</dbReference>
<accession>A0ABZ2S8H1</accession>
<organism evidence="2 3">
    <name type="scientific">Achromobacter veterisilvae</name>
    <dbReference type="NCBI Taxonomy" id="2069367"/>
    <lineage>
        <taxon>Bacteria</taxon>
        <taxon>Pseudomonadati</taxon>
        <taxon>Pseudomonadota</taxon>
        <taxon>Betaproteobacteria</taxon>
        <taxon>Burkholderiales</taxon>
        <taxon>Alcaligenaceae</taxon>
        <taxon>Achromobacter</taxon>
    </lineage>
</organism>
<evidence type="ECO:0000313" key="3">
    <source>
        <dbReference type="Proteomes" id="UP001456224"/>
    </source>
</evidence>
<protein>
    <submittedName>
        <fullName evidence="2">PD-(D/E)XK nuclease family protein</fullName>
    </submittedName>
</protein>
<dbReference type="Pfam" id="PF12705">
    <property type="entry name" value="PDDEXK_1"/>
    <property type="match status" value="1"/>
</dbReference>
<keyword evidence="3" id="KW-1185">Reference proteome</keyword>
<feature type="domain" description="PD-(D/E)XK endonuclease-like" evidence="1">
    <location>
        <begin position="16"/>
        <end position="264"/>
    </location>
</feature>
<dbReference type="EMBL" id="CP148753">
    <property type="protein sequence ID" value="WXR76553.1"/>
    <property type="molecule type" value="Genomic_DNA"/>
</dbReference>